<dbReference type="EMBL" id="HBUF01566695">
    <property type="protein sequence ID" value="CAG6764829.1"/>
    <property type="molecule type" value="Transcribed_RNA"/>
</dbReference>
<evidence type="ECO:0000313" key="2">
    <source>
        <dbReference type="EMBL" id="CAG6764829.1"/>
    </source>
</evidence>
<dbReference type="InterPro" id="IPR023796">
    <property type="entry name" value="Serpin_dom"/>
</dbReference>
<reference evidence="2" key="1">
    <citation type="submission" date="2021-05" db="EMBL/GenBank/DDBJ databases">
        <authorList>
            <person name="Alioto T."/>
            <person name="Alioto T."/>
            <person name="Gomez Garrido J."/>
        </authorList>
    </citation>
    <scope>NUCLEOTIDE SEQUENCE</scope>
</reference>
<dbReference type="Pfam" id="PF00079">
    <property type="entry name" value="Serpin"/>
    <property type="match status" value="1"/>
</dbReference>
<dbReference type="InterPro" id="IPR036186">
    <property type="entry name" value="Serpin_sf"/>
</dbReference>
<accession>A0A8D9AGF8</accession>
<proteinExistence type="predicted"/>
<evidence type="ECO:0000259" key="1">
    <source>
        <dbReference type="Pfam" id="PF00079"/>
    </source>
</evidence>
<dbReference type="SUPFAM" id="SSF56574">
    <property type="entry name" value="Serpins"/>
    <property type="match status" value="1"/>
</dbReference>
<sequence length="101" mass="11605">MYFLCDAATPAPLRLGEVHVSSWFGLWPLSPLMWKETLIQINTQILRLTRLIFSPLGIQIMLLSYIEPRTFEVNHPYMYAIVEKPTKTILFGGKVVKPSVK</sequence>
<name>A0A8D9AGF8_9HEMI</name>
<organism evidence="2">
    <name type="scientific">Cacopsylla melanoneura</name>
    <dbReference type="NCBI Taxonomy" id="428564"/>
    <lineage>
        <taxon>Eukaryota</taxon>
        <taxon>Metazoa</taxon>
        <taxon>Ecdysozoa</taxon>
        <taxon>Arthropoda</taxon>
        <taxon>Hexapoda</taxon>
        <taxon>Insecta</taxon>
        <taxon>Pterygota</taxon>
        <taxon>Neoptera</taxon>
        <taxon>Paraneoptera</taxon>
        <taxon>Hemiptera</taxon>
        <taxon>Sternorrhyncha</taxon>
        <taxon>Psylloidea</taxon>
        <taxon>Psyllidae</taxon>
        <taxon>Psyllinae</taxon>
        <taxon>Cacopsylla</taxon>
    </lineage>
</organism>
<dbReference type="AlphaFoldDB" id="A0A8D9AGF8"/>
<protein>
    <recommendedName>
        <fullName evidence="1">Serpin domain-containing protein</fullName>
    </recommendedName>
</protein>
<dbReference type="Gene3D" id="2.10.310.10">
    <property type="entry name" value="Serpins superfamily"/>
    <property type="match status" value="1"/>
</dbReference>
<feature type="domain" description="Serpin" evidence="1">
    <location>
        <begin position="64"/>
        <end position="98"/>
    </location>
</feature>